<dbReference type="RefSeq" id="WP_015005421.1">
    <property type="nucleotide sequence ID" value="NZ_JBLHXE010000001.1"/>
</dbReference>
<dbReference type="Proteomes" id="UP000015462">
    <property type="component" value="Unassembled WGS sequence"/>
</dbReference>
<evidence type="ECO:0000313" key="2">
    <source>
        <dbReference type="Proteomes" id="UP000015462"/>
    </source>
</evidence>
<gene>
    <name evidence="1" type="ORF">L196_01875</name>
</gene>
<comment type="caution">
    <text evidence="1">The sequence shown here is derived from an EMBL/GenBank/DDBJ whole genome shotgun (WGS) entry which is preliminary data.</text>
</comment>
<protein>
    <recommendedName>
        <fullName evidence="3">MJ0042 family finger-like domain-containing protein</fullName>
    </recommendedName>
</protein>
<accession>A0AB33Z4U6</accession>
<keyword evidence="2" id="KW-1185">Reference proteome</keyword>
<organism evidence="1 2">
    <name type="scientific">Cycloclasticus pugetii</name>
    <dbReference type="NCBI Taxonomy" id="34068"/>
    <lineage>
        <taxon>Bacteria</taxon>
        <taxon>Pseudomonadati</taxon>
        <taxon>Pseudomonadota</taxon>
        <taxon>Gammaproteobacteria</taxon>
        <taxon>Thiotrichales</taxon>
        <taxon>Piscirickettsiaceae</taxon>
        <taxon>Cycloclasticus</taxon>
    </lineage>
</organism>
<reference evidence="1 2" key="1">
    <citation type="journal article" date="2013" name="Genome Announc.">
        <title>Genome Sequence of the Pyrene- and Fluoranthene-Degrading Bacterium Cycloclasticus sp. Strain PY97M.</title>
        <authorList>
            <person name="Cui Z."/>
            <person name="Xu G."/>
            <person name="Li Q."/>
            <person name="Gao W."/>
            <person name="Zheng L."/>
        </authorList>
    </citation>
    <scope>NUCLEOTIDE SEQUENCE [LARGE SCALE GENOMIC DNA]</scope>
    <source>
        <strain evidence="1 2">PY97M</strain>
    </source>
</reference>
<evidence type="ECO:0008006" key="3">
    <source>
        <dbReference type="Google" id="ProtNLM"/>
    </source>
</evidence>
<sequence>MHIKDLCTKCDHWTITTIIHDGETATFTCTHCKNEFDLPWDTNTRYLIRSIRHSLKKRTKKYPELLNLKHEGQGIKIQEKASDPTA</sequence>
<dbReference type="EMBL" id="ASHL01000001">
    <property type="protein sequence ID" value="EPD14206.1"/>
    <property type="molecule type" value="Genomic_DNA"/>
</dbReference>
<evidence type="ECO:0000313" key="1">
    <source>
        <dbReference type="EMBL" id="EPD14206.1"/>
    </source>
</evidence>
<dbReference type="AlphaFoldDB" id="A0AB33Z4U6"/>
<proteinExistence type="predicted"/>
<name>A0AB33Z4U6_9GAMM</name>